<dbReference type="EMBL" id="JAHLQL010000001">
    <property type="protein sequence ID" value="MBU5591604.1"/>
    <property type="molecule type" value="Genomic_DNA"/>
</dbReference>
<proteinExistence type="inferred from homology"/>
<accession>A0ABS6EZD2</accession>
<dbReference type="Pfam" id="PF01497">
    <property type="entry name" value="Peripla_BP_2"/>
    <property type="match status" value="1"/>
</dbReference>
<dbReference type="InterPro" id="IPR002491">
    <property type="entry name" value="ABC_transptr_periplasmic_BD"/>
</dbReference>
<keyword evidence="4" id="KW-1185">Reference proteome</keyword>
<dbReference type="PROSITE" id="PS51257">
    <property type="entry name" value="PROKAR_LIPOPROTEIN"/>
    <property type="match status" value="1"/>
</dbReference>
<gene>
    <name evidence="3" type="ORF">KQI89_07485</name>
</gene>
<comment type="similarity">
    <text evidence="1">Belongs to the bacterial solute-binding protein 8 family.</text>
</comment>
<dbReference type="PANTHER" id="PTHR30535">
    <property type="entry name" value="VITAMIN B12-BINDING PROTEIN"/>
    <property type="match status" value="1"/>
</dbReference>
<dbReference type="PANTHER" id="PTHR30535:SF34">
    <property type="entry name" value="MOLYBDATE-BINDING PROTEIN MOLA"/>
    <property type="match status" value="1"/>
</dbReference>
<evidence type="ECO:0000313" key="4">
    <source>
        <dbReference type="Proteomes" id="UP000736583"/>
    </source>
</evidence>
<name>A0ABS6EZD2_9CLOT</name>
<evidence type="ECO:0000259" key="2">
    <source>
        <dbReference type="PROSITE" id="PS50983"/>
    </source>
</evidence>
<organism evidence="3 4">
    <name type="scientific">Clostridium simiarum</name>
    <dbReference type="NCBI Taxonomy" id="2841506"/>
    <lineage>
        <taxon>Bacteria</taxon>
        <taxon>Bacillati</taxon>
        <taxon>Bacillota</taxon>
        <taxon>Clostridia</taxon>
        <taxon>Eubacteriales</taxon>
        <taxon>Clostridiaceae</taxon>
        <taxon>Clostridium</taxon>
    </lineage>
</organism>
<protein>
    <submittedName>
        <fullName evidence="3">ABC transporter substrate-binding protein</fullName>
    </submittedName>
</protein>
<dbReference type="PROSITE" id="PS50983">
    <property type="entry name" value="FE_B12_PBP"/>
    <property type="match status" value="1"/>
</dbReference>
<dbReference type="RefSeq" id="WP_216456546.1">
    <property type="nucleotide sequence ID" value="NZ_JAHLQL010000001.1"/>
</dbReference>
<feature type="domain" description="Fe/B12 periplasmic-binding" evidence="2">
    <location>
        <begin position="75"/>
        <end position="340"/>
    </location>
</feature>
<dbReference type="Proteomes" id="UP000736583">
    <property type="component" value="Unassembled WGS sequence"/>
</dbReference>
<dbReference type="InterPro" id="IPR050902">
    <property type="entry name" value="ABC_Transporter_SBP"/>
</dbReference>
<comment type="caution">
    <text evidence="3">The sequence shown here is derived from an EMBL/GenBank/DDBJ whole genome shotgun (WGS) entry which is preliminary data.</text>
</comment>
<evidence type="ECO:0000313" key="3">
    <source>
        <dbReference type="EMBL" id="MBU5591604.1"/>
    </source>
</evidence>
<sequence>MLKKYVTLFIGGILILGFVGCSQSMKSKDSQEQSSMVQKQEIHSFKRGDDYPVEIKIYTKEGKEVIQTIEKEPQKVVVVGSAVAELMIEFGQKEKVIGLGYIDKSFSKYDDQIAELPLITELLPSKESVLALQPDIIYSISSAFREDSLGDISFWNDRGIPVISAVNFTVGRSIDEYFKEINNFGLTFNVTDRTDAYLKEQNSRIAEIKKIAEGAEETPKVLFIGSARDTYYYYPPSWCMIDEMIEGAGGEYMKLSKDGYIEMSIEAIIEANPEKIIITEFQQPDSEAIKNKLLSNERLQNVNAIKTGNVMVAEYTSAINGGIELVNLYEDVAEFIHPKLFGGKEE</sequence>
<reference evidence="3 4" key="1">
    <citation type="submission" date="2021-06" db="EMBL/GenBank/DDBJ databases">
        <authorList>
            <person name="Sun Q."/>
            <person name="Li D."/>
        </authorList>
    </citation>
    <scope>NUCLEOTIDE SEQUENCE [LARGE SCALE GENOMIC DNA]</scope>
    <source>
        <strain evidence="3 4">MSJ-4</strain>
    </source>
</reference>
<evidence type="ECO:0000256" key="1">
    <source>
        <dbReference type="ARBA" id="ARBA00008814"/>
    </source>
</evidence>